<evidence type="ECO:0000313" key="1">
    <source>
        <dbReference type="EMBL" id="QHU03554.1"/>
    </source>
</evidence>
<sequence length="79" mass="9487">MLFKNEIRNHNMILQPYCFVGRRTYAQRTKAKYWKAKKNAKKACMKNPDALNCAIRHRRCENCPFNKFFRSDKDTTKPT</sequence>
<name>A0A6C0JIU3_9ZZZZ</name>
<reference evidence="1" key="1">
    <citation type="journal article" date="2020" name="Nature">
        <title>Giant virus diversity and host interactions through global metagenomics.</title>
        <authorList>
            <person name="Schulz F."/>
            <person name="Roux S."/>
            <person name="Paez-Espino D."/>
            <person name="Jungbluth S."/>
            <person name="Walsh D.A."/>
            <person name="Denef V.J."/>
            <person name="McMahon K.D."/>
            <person name="Konstantinidis K.T."/>
            <person name="Eloe-Fadrosh E.A."/>
            <person name="Kyrpides N.C."/>
            <person name="Woyke T."/>
        </authorList>
    </citation>
    <scope>NUCLEOTIDE SEQUENCE</scope>
    <source>
        <strain evidence="1">GVMAG-M-3300027206-1</strain>
    </source>
</reference>
<proteinExistence type="predicted"/>
<dbReference type="AlphaFoldDB" id="A0A6C0JIU3"/>
<organism evidence="1">
    <name type="scientific">viral metagenome</name>
    <dbReference type="NCBI Taxonomy" id="1070528"/>
    <lineage>
        <taxon>unclassified sequences</taxon>
        <taxon>metagenomes</taxon>
        <taxon>organismal metagenomes</taxon>
    </lineage>
</organism>
<accession>A0A6C0JIU3</accession>
<dbReference type="EMBL" id="MN740383">
    <property type="protein sequence ID" value="QHU03554.1"/>
    <property type="molecule type" value="Genomic_DNA"/>
</dbReference>
<protein>
    <submittedName>
        <fullName evidence="1">Uncharacterized protein</fullName>
    </submittedName>
</protein>